<evidence type="ECO:0008006" key="3">
    <source>
        <dbReference type="Google" id="ProtNLM"/>
    </source>
</evidence>
<dbReference type="SUPFAM" id="SSF52777">
    <property type="entry name" value="CoA-dependent acyltransferases"/>
    <property type="match status" value="2"/>
</dbReference>
<evidence type="ECO:0000313" key="1">
    <source>
        <dbReference type="EMBL" id="MDA1362717.1"/>
    </source>
</evidence>
<name>A0A9X3PFE6_9ACTN</name>
<keyword evidence="2" id="KW-1185">Reference proteome</keyword>
<proteinExistence type="predicted"/>
<dbReference type="RefSeq" id="WP_270112800.1">
    <property type="nucleotide sequence ID" value="NZ_JAPZVP010000027.1"/>
</dbReference>
<accession>A0A9X3PFE6</accession>
<organism evidence="1 2">
    <name type="scientific">Glycomyces luteolus</name>
    <dbReference type="NCBI Taxonomy" id="2670330"/>
    <lineage>
        <taxon>Bacteria</taxon>
        <taxon>Bacillati</taxon>
        <taxon>Actinomycetota</taxon>
        <taxon>Actinomycetes</taxon>
        <taxon>Glycomycetales</taxon>
        <taxon>Glycomycetaceae</taxon>
        <taxon>Glycomyces</taxon>
    </lineage>
</organism>
<dbReference type="Gene3D" id="3.30.559.10">
    <property type="entry name" value="Chloramphenicol acetyltransferase-like domain"/>
    <property type="match status" value="1"/>
</dbReference>
<sequence>MTMEFARTGSLAWGQQSFWFLNEETFIREYGIEFHLSRPLSVPQGLTKERLQQTLNAAAAAYEALRTMYRVLPDGQPEQCVLAHFEPPQVELTDGPVVPVDVKERPGFRCMVRTDGDVVSEAVLRANQIDIDGFAFSRLAREVERHLVDDGQGALFAGDEAFQPLDCAAAESEEAMQAASARAIEALSGLWREAPRNFLPPAGVAGKTLQLTLNDADLYASVQRYSTTHGVSPASFFHAVVGGAIAAWTQTYDLFLTTAVSNRWRPRSAGLMARIATEVDCRLEFPPGATGADFVRRTHGLLLRAYPYGVRDEEAGVAAKDRIDSESGSILQRPVRIEYLDYQGRQEAAGVAGSRRIEERTTDGGFDRMLFAFYPGDREFKFFLKCGGEVAAPEECRELFDAVIGFADALLGKPEAPLQELLSRIPTRVIPAEADWIANGNSRHLGARIRAVALAHPEVEEAWLEERDGLRCAVAGDRPDLIALHERMLLTASHDPLIRVPTSYAAFTSDSPRGDEPTAVLDVDPDYRPAADDDPRILAIVDVFESCHPGSACDPALSYAAAGGRFTMIPSMVSSLRNAGFESHPLDFTGIASLAAIARSRGE</sequence>
<reference evidence="1" key="1">
    <citation type="submission" date="2022-12" db="EMBL/GenBank/DDBJ databases">
        <title>Gycomyces niveus sp.nov.,a novel actinomycete isolated from soil in Shouguan.</title>
        <authorList>
            <person name="Yang X."/>
        </authorList>
    </citation>
    <scope>NUCLEOTIDE SEQUENCE</scope>
    <source>
        <strain evidence="1">NEAU-A15</strain>
    </source>
</reference>
<dbReference type="Proteomes" id="UP001146067">
    <property type="component" value="Unassembled WGS sequence"/>
</dbReference>
<dbReference type="EMBL" id="JAPZVP010000027">
    <property type="protein sequence ID" value="MDA1362717.1"/>
    <property type="molecule type" value="Genomic_DNA"/>
</dbReference>
<dbReference type="Gene3D" id="3.30.559.30">
    <property type="entry name" value="Nonribosomal peptide synthetase, condensation domain"/>
    <property type="match status" value="1"/>
</dbReference>
<dbReference type="InterPro" id="IPR023213">
    <property type="entry name" value="CAT-like_dom_sf"/>
</dbReference>
<evidence type="ECO:0000313" key="2">
    <source>
        <dbReference type="Proteomes" id="UP001146067"/>
    </source>
</evidence>
<gene>
    <name evidence="1" type="ORF">O1R50_24060</name>
</gene>
<protein>
    <recommendedName>
        <fullName evidence="3">Condensation domain-containing protein</fullName>
    </recommendedName>
</protein>
<dbReference type="AlphaFoldDB" id="A0A9X3PFE6"/>
<comment type="caution">
    <text evidence="1">The sequence shown here is derived from an EMBL/GenBank/DDBJ whole genome shotgun (WGS) entry which is preliminary data.</text>
</comment>